<name>A0ABT2ZSG6_9RHOB</name>
<keyword evidence="4" id="KW-1185">Reference proteome</keyword>
<evidence type="ECO:0000256" key="2">
    <source>
        <dbReference type="SAM" id="SignalP"/>
    </source>
</evidence>
<feature type="region of interest" description="Disordered" evidence="1">
    <location>
        <begin position="178"/>
        <end position="203"/>
    </location>
</feature>
<dbReference type="RefSeq" id="WP_263741442.1">
    <property type="nucleotide sequence ID" value="NZ_JAOWKZ010000004.1"/>
</dbReference>
<feature type="signal peptide" evidence="2">
    <location>
        <begin position="1"/>
        <end position="18"/>
    </location>
</feature>
<evidence type="ECO:0000313" key="4">
    <source>
        <dbReference type="Proteomes" id="UP001652564"/>
    </source>
</evidence>
<dbReference type="EMBL" id="JAOWKZ010000004">
    <property type="protein sequence ID" value="MCV2874084.1"/>
    <property type="molecule type" value="Genomic_DNA"/>
</dbReference>
<accession>A0ABT2ZSG6</accession>
<proteinExistence type="predicted"/>
<evidence type="ECO:0008006" key="5">
    <source>
        <dbReference type="Google" id="ProtNLM"/>
    </source>
</evidence>
<reference evidence="3 4" key="1">
    <citation type="submission" date="2022-10" db="EMBL/GenBank/DDBJ databases">
        <title>Defluviimonas sp. nov., isolated from ocean surface sediments.</title>
        <authorList>
            <person name="He W."/>
            <person name="Wang L."/>
            <person name="Zhang D.-F."/>
        </authorList>
    </citation>
    <scope>NUCLEOTIDE SEQUENCE [LARGE SCALE GENOMIC DNA]</scope>
    <source>
        <strain evidence="3 4">WL0050</strain>
    </source>
</reference>
<dbReference type="Proteomes" id="UP001652564">
    <property type="component" value="Unassembled WGS sequence"/>
</dbReference>
<organism evidence="3 4">
    <name type="scientific">Albidovulum litorale</name>
    <dbReference type="NCBI Taxonomy" id="2984134"/>
    <lineage>
        <taxon>Bacteria</taxon>
        <taxon>Pseudomonadati</taxon>
        <taxon>Pseudomonadota</taxon>
        <taxon>Alphaproteobacteria</taxon>
        <taxon>Rhodobacterales</taxon>
        <taxon>Paracoccaceae</taxon>
        <taxon>Albidovulum</taxon>
    </lineage>
</organism>
<evidence type="ECO:0000256" key="1">
    <source>
        <dbReference type="SAM" id="MobiDB-lite"/>
    </source>
</evidence>
<evidence type="ECO:0000313" key="3">
    <source>
        <dbReference type="EMBL" id="MCV2874084.1"/>
    </source>
</evidence>
<dbReference type="PROSITE" id="PS51257">
    <property type="entry name" value="PROKAR_LIPOPROTEIN"/>
    <property type="match status" value="1"/>
</dbReference>
<comment type="caution">
    <text evidence="3">The sequence shown here is derived from an EMBL/GenBank/DDBJ whole genome shotgun (WGS) entry which is preliminary data.</text>
</comment>
<protein>
    <recommendedName>
        <fullName evidence="5">Lipoprotein</fullName>
    </recommendedName>
</protein>
<sequence>MRKLALCLILPLTLAACGAEPVWAPDEAVQRARFVWEEPTSITLYTVVRKKGGEGAHSGLLINASQRVIFDPAGTWHHPWAPERNDLHYGMTEKMRKFYIDYHARETYDVIEQKIYVSPEVAEAALRRAESYGAVNKAFCGNSVSDIVRGLPGFEGVPRTFFPNRIRRAFSEIPGVTEKLHEDGDPDNNSGVLLVQKGQLPET</sequence>
<feature type="chain" id="PRO_5046195944" description="Lipoprotein" evidence="2">
    <location>
        <begin position="19"/>
        <end position="203"/>
    </location>
</feature>
<keyword evidence="2" id="KW-0732">Signal</keyword>
<gene>
    <name evidence="3" type="ORF">OEZ71_17440</name>
</gene>